<feature type="region of interest" description="Disordered" evidence="1">
    <location>
        <begin position="780"/>
        <end position="809"/>
    </location>
</feature>
<dbReference type="VEuPathDB" id="FungiDB:RhiirFUN_013369"/>
<dbReference type="AlphaFoldDB" id="A0A2N0NYM4"/>
<dbReference type="VEuPathDB" id="FungiDB:FUN_009657"/>
<evidence type="ECO:0000256" key="1">
    <source>
        <dbReference type="SAM" id="MobiDB-lite"/>
    </source>
</evidence>
<evidence type="ECO:0000313" key="2">
    <source>
        <dbReference type="EMBL" id="PKB99680.1"/>
    </source>
</evidence>
<sequence>MTKLNGIIKRRVRLAKFTPNFILYEKDILDLKHIYDLQLEMLYKNLLYQANENEKLKTLFLIKISQEQKNLWTSKCPGEMKIESKCHHNWILAAIKILNEVNIKLCNHEIKNINKDHRIKGGKIDITDILEEKYIRNSVISRKNKDVIFLEDLLEANSINMLKWKHLCKEKGLNTKGKTPKWFKKIEEKILEDKHKITRKIKKEYIGQVSKSNIHINLFDENEMKEKNKIITWNVEGDFPIFCENKKKSQSKKYKRIGLHLELVNKKINMNNSSFLKKCEGCDRNVSRKNKGNGECLIYIENDISRIIEKRNEENYIKPYETLNNIIVKNNCVKNVLETENRNEIYNKKIEKIDNLIQSEIKFINIIKNSIYEKELYNTNEKSKFFIIIDTLKIKLKLDEKGKKIYSFKIIWLIYEEKDNTIDENSELMLLATYDGNNENEFKIILRSLVLGFLIIENNSKIVLGINKNVQHLILDFINNLSNRKKIDSDYYLELLFIQNYLEDNEIDILEMNDYNYKISKNLRSKAREILKGNNIKIKYNFVVNDEALLTNEFNLYWNQRLITRGYRGWWKKVTNAIWKNEMLNSNRIDDLFMYNFKKEIDWKTTLEFISNRTEFLKRQCGNKNTYKRSYRIKNLLKEQPTYEILLQRNTNQIEDNKCIRCNENEIESWEHIWICKDNESNLNEILYESINCFEQQLKNVNQEKDIEVLRNFSIEFLNILESPSVILQGKNKRRGNINKTIMEIHLQRDQKSNMDSKMRRNQKVKRKVNIKKADLRKKKKENEELLDKDDEKNKKNNKKEKTEDKIEKENKNRLGKNIKIATLTKLTGKITDGINIDNIWDTTVKITNYID</sequence>
<dbReference type="Proteomes" id="UP000232722">
    <property type="component" value="Unassembled WGS sequence"/>
</dbReference>
<dbReference type="VEuPathDB" id="FungiDB:RhiirA1_473237"/>
<reference evidence="2 3" key="2">
    <citation type="submission" date="2017-09" db="EMBL/GenBank/DDBJ databases">
        <title>Extensive intraspecific genome diversity in a model arbuscular mycorrhizal fungus.</title>
        <authorList>
            <person name="Chen E.C."/>
            <person name="Morin E."/>
            <person name="Beaudet D."/>
            <person name="Noel J."/>
            <person name="Ndikumana S."/>
            <person name="Charron P."/>
            <person name="St-Onge C."/>
            <person name="Giorgi J."/>
            <person name="Grigoriev I.V."/>
            <person name="Roux C."/>
            <person name="Martin F.M."/>
            <person name="Corradi N."/>
        </authorList>
    </citation>
    <scope>NUCLEOTIDE SEQUENCE [LARGE SCALE GENOMIC DNA]</scope>
    <source>
        <strain evidence="2 3">A5</strain>
    </source>
</reference>
<dbReference type="EMBL" id="LLXJ01002110">
    <property type="protein sequence ID" value="PKB99680.1"/>
    <property type="molecule type" value="Genomic_DNA"/>
</dbReference>
<organism evidence="2 3">
    <name type="scientific">Rhizophagus irregularis</name>
    <dbReference type="NCBI Taxonomy" id="588596"/>
    <lineage>
        <taxon>Eukaryota</taxon>
        <taxon>Fungi</taxon>
        <taxon>Fungi incertae sedis</taxon>
        <taxon>Mucoromycota</taxon>
        <taxon>Glomeromycotina</taxon>
        <taxon>Glomeromycetes</taxon>
        <taxon>Glomerales</taxon>
        <taxon>Glomeraceae</taxon>
        <taxon>Rhizophagus</taxon>
    </lineage>
</organism>
<dbReference type="VEuPathDB" id="FungiDB:FUN_005191"/>
<proteinExistence type="predicted"/>
<feature type="compositionally biased region" description="Basic and acidic residues" evidence="1">
    <location>
        <begin position="781"/>
        <end position="809"/>
    </location>
</feature>
<feature type="compositionally biased region" description="Basic residues" evidence="1">
    <location>
        <begin position="760"/>
        <end position="769"/>
    </location>
</feature>
<reference evidence="2 3" key="1">
    <citation type="submission" date="2016-04" db="EMBL/GenBank/DDBJ databases">
        <title>Genome analyses suggest a sexual origin of heterokaryosis in a supposedly ancient asexual fungus.</title>
        <authorList>
            <person name="Ropars J."/>
            <person name="Sedzielewska K."/>
            <person name="Noel J."/>
            <person name="Charron P."/>
            <person name="Farinelli L."/>
            <person name="Marton T."/>
            <person name="Kruger M."/>
            <person name="Pelin A."/>
            <person name="Brachmann A."/>
            <person name="Corradi N."/>
        </authorList>
    </citation>
    <scope>NUCLEOTIDE SEQUENCE [LARGE SCALE GENOMIC DNA]</scope>
    <source>
        <strain evidence="2 3">A5</strain>
    </source>
</reference>
<name>A0A2N0NYM4_9GLOM</name>
<evidence type="ECO:0000313" key="3">
    <source>
        <dbReference type="Proteomes" id="UP000232722"/>
    </source>
</evidence>
<feature type="compositionally biased region" description="Basic and acidic residues" evidence="1">
    <location>
        <begin position="750"/>
        <end position="759"/>
    </location>
</feature>
<protein>
    <submittedName>
        <fullName evidence="2">Uncharacterized protein</fullName>
    </submittedName>
</protein>
<gene>
    <name evidence="2" type="ORF">RhiirA5_429324</name>
</gene>
<feature type="region of interest" description="Disordered" evidence="1">
    <location>
        <begin position="750"/>
        <end position="769"/>
    </location>
</feature>
<accession>A0A2N0NYM4</accession>
<comment type="caution">
    <text evidence="2">The sequence shown here is derived from an EMBL/GenBank/DDBJ whole genome shotgun (WGS) entry which is preliminary data.</text>
</comment>